<dbReference type="EMBL" id="JBHSKD010000011">
    <property type="protein sequence ID" value="MFC5177415.1"/>
    <property type="molecule type" value="Genomic_DNA"/>
</dbReference>
<proteinExistence type="predicted"/>
<feature type="compositionally biased region" description="Basic and acidic residues" evidence="1">
    <location>
        <begin position="21"/>
        <end position="34"/>
    </location>
</feature>
<feature type="region of interest" description="Disordered" evidence="1">
    <location>
        <begin position="21"/>
        <end position="45"/>
    </location>
</feature>
<evidence type="ECO:0000313" key="3">
    <source>
        <dbReference type="Proteomes" id="UP001596087"/>
    </source>
</evidence>
<feature type="region of interest" description="Disordered" evidence="1">
    <location>
        <begin position="61"/>
        <end position="103"/>
    </location>
</feature>
<organism evidence="2 3">
    <name type="scientific">Nocardioides taihuensis</name>
    <dbReference type="NCBI Taxonomy" id="1835606"/>
    <lineage>
        <taxon>Bacteria</taxon>
        <taxon>Bacillati</taxon>
        <taxon>Actinomycetota</taxon>
        <taxon>Actinomycetes</taxon>
        <taxon>Propionibacteriales</taxon>
        <taxon>Nocardioidaceae</taxon>
        <taxon>Nocardioides</taxon>
    </lineage>
</organism>
<dbReference type="Proteomes" id="UP001596087">
    <property type="component" value="Unassembled WGS sequence"/>
</dbReference>
<accession>A0ABW0BJG6</accession>
<sequence length="103" mass="11222">MRLIVFDEDAAGRAASRLRREGYDAHVRRERLAGEDDDEDHPWAVLSDAPEPVLDLLADELDGWLDTDEPAGPATPPLPPPDLPTAPRRLKRDQPPGGAGAPE</sequence>
<evidence type="ECO:0000313" key="2">
    <source>
        <dbReference type="EMBL" id="MFC5177415.1"/>
    </source>
</evidence>
<name>A0ABW0BJG6_9ACTN</name>
<evidence type="ECO:0000256" key="1">
    <source>
        <dbReference type="SAM" id="MobiDB-lite"/>
    </source>
</evidence>
<feature type="compositionally biased region" description="Pro residues" evidence="1">
    <location>
        <begin position="73"/>
        <end position="84"/>
    </location>
</feature>
<dbReference type="RefSeq" id="WP_378590421.1">
    <property type="nucleotide sequence ID" value="NZ_JBHSKD010000011.1"/>
</dbReference>
<comment type="caution">
    <text evidence="2">The sequence shown here is derived from an EMBL/GenBank/DDBJ whole genome shotgun (WGS) entry which is preliminary data.</text>
</comment>
<protein>
    <submittedName>
        <fullName evidence="2">Uncharacterized protein</fullName>
    </submittedName>
</protein>
<keyword evidence="3" id="KW-1185">Reference proteome</keyword>
<gene>
    <name evidence="2" type="ORF">ACFPGP_12080</name>
</gene>
<reference evidence="3" key="1">
    <citation type="journal article" date="2019" name="Int. J. Syst. Evol. Microbiol.">
        <title>The Global Catalogue of Microorganisms (GCM) 10K type strain sequencing project: providing services to taxonomists for standard genome sequencing and annotation.</title>
        <authorList>
            <consortium name="The Broad Institute Genomics Platform"/>
            <consortium name="The Broad Institute Genome Sequencing Center for Infectious Disease"/>
            <person name="Wu L."/>
            <person name="Ma J."/>
        </authorList>
    </citation>
    <scope>NUCLEOTIDE SEQUENCE [LARGE SCALE GENOMIC DNA]</scope>
    <source>
        <strain evidence="3">DFY41</strain>
    </source>
</reference>